<feature type="compositionally biased region" description="Acidic residues" evidence="2">
    <location>
        <begin position="684"/>
        <end position="695"/>
    </location>
</feature>
<comment type="caution">
    <text evidence="4">The sequence shown here is derived from an EMBL/GenBank/DDBJ whole genome shotgun (WGS) entry which is preliminary data.</text>
</comment>
<feature type="region of interest" description="Disordered" evidence="2">
    <location>
        <begin position="679"/>
        <end position="887"/>
    </location>
</feature>
<protein>
    <recommendedName>
        <fullName evidence="3">BAG domain-containing protein</fullName>
    </recommendedName>
</protein>
<organism evidence="4 5">
    <name type="scientific">Rhodofomes roseus</name>
    <dbReference type="NCBI Taxonomy" id="34475"/>
    <lineage>
        <taxon>Eukaryota</taxon>
        <taxon>Fungi</taxon>
        <taxon>Dikarya</taxon>
        <taxon>Basidiomycota</taxon>
        <taxon>Agaricomycotina</taxon>
        <taxon>Agaricomycetes</taxon>
        <taxon>Polyporales</taxon>
        <taxon>Rhodofomes</taxon>
    </lineage>
</organism>
<name>A0A4Y9Z0H1_9APHY</name>
<accession>A0A4Y9Z0H1</accession>
<dbReference type="InterPro" id="IPR003103">
    <property type="entry name" value="BAG_domain"/>
</dbReference>
<feature type="compositionally biased region" description="Pro residues" evidence="2">
    <location>
        <begin position="788"/>
        <end position="798"/>
    </location>
</feature>
<keyword evidence="1" id="KW-0175">Coiled coil</keyword>
<dbReference type="PROSITE" id="PS50096">
    <property type="entry name" value="IQ"/>
    <property type="match status" value="1"/>
</dbReference>
<dbReference type="SUPFAM" id="SSF63491">
    <property type="entry name" value="BAG domain"/>
    <property type="match status" value="1"/>
</dbReference>
<sequence>MFGYNPYGAYSSPYSYGRASPSYSSPDADYLRALAQERAAQEQLLAARRAQEEARQRGERARLARPGYGIPSQYNPIYDDLDDYENHDSYDGGFMPYGGFSGYSPSARQRRAMMEQERQRALQREVERRERERELERLRLEEVKRQLEEERRRLMEEERRQRIREGELRRREQEYNRQQRASQFDPLFGPYAWDPEEEDTVSPRTGRRPRTVTPTHRRGMASQGTPASQTHLMPGGSAIRASSVPPRSAVPPSPIRPTAANNNAGAGHFKVPIRTPSPKSKAPSPKPQPTPEQHEAACKIQETYRRHAARTAALHAIDEHRAKFNELKTNFHFPATLDFAVGPGTHDHVAVPVDPAALSVLVSADGASVEEGRSRRPQLAYTSQNAVVHGYLEELNRLLSKLDAIESGGDKEVRERRKSIVMEVEAEAERVEAVVGEVWAKWQARQETETEETVKVAPGMYQATTEHPTAEQQHERAIDVVEQPDQHAQPEAHLDQPPPAQPMQTEETVRVAPGVYDATAEPPSTEQEDEKRMDVEQNPGEDAVPEAHIADVPMQTGETVPVASGVYEATADSPTDAQQGEKRMDVERNPDEHAGAEATLDIVPHVEPMQVTEVVKLVPAVGSSADETETEMDSMQVEPSESAPSLSMSAVTDDAPEVLMETDANPPAYVVESAPMPEVNIPDAQDESESGWEETQEGHMSDPVVESAPSPSVEILDAGQEGGYESDNEGLGGRRDSLSVPAEVESPVEIKDADAEDQEAFESQQPAPTVPASPVHVHPQFSAIIEQPPSPSSPPAEQPKPEVMHIEMRCTTEGEPSTSTADRYDHPATPTLSPSHGDAESEDEGPGTPPPGHAPHIVVTPAEEHHGARGELGVSREEVPESENKLDAEAAHELRMVRERELF</sequence>
<feature type="domain" description="BAG" evidence="3">
    <location>
        <begin position="391"/>
        <end position="433"/>
    </location>
</feature>
<feature type="region of interest" description="Disordered" evidence="2">
    <location>
        <begin position="624"/>
        <end position="649"/>
    </location>
</feature>
<feature type="compositionally biased region" description="Polar residues" evidence="2">
    <location>
        <begin position="637"/>
        <end position="649"/>
    </location>
</feature>
<proteinExistence type="predicted"/>
<feature type="compositionally biased region" description="Polar residues" evidence="2">
    <location>
        <begin position="222"/>
        <end position="231"/>
    </location>
</feature>
<dbReference type="Pfam" id="PF02179">
    <property type="entry name" value="BAG"/>
    <property type="match status" value="1"/>
</dbReference>
<feature type="compositionally biased region" description="Basic and acidic residues" evidence="2">
    <location>
        <begin position="485"/>
        <end position="494"/>
    </location>
</feature>
<dbReference type="InterPro" id="IPR036533">
    <property type="entry name" value="BAG_dom_sf"/>
</dbReference>
<evidence type="ECO:0000256" key="1">
    <source>
        <dbReference type="SAM" id="Coils"/>
    </source>
</evidence>
<evidence type="ECO:0000256" key="2">
    <source>
        <dbReference type="SAM" id="MobiDB-lite"/>
    </source>
</evidence>
<evidence type="ECO:0000313" key="5">
    <source>
        <dbReference type="Proteomes" id="UP000298390"/>
    </source>
</evidence>
<evidence type="ECO:0000259" key="3">
    <source>
        <dbReference type="Pfam" id="PF02179"/>
    </source>
</evidence>
<feature type="compositionally biased region" description="Basic and acidic residues" evidence="2">
    <location>
        <begin position="862"/>
        <end position="887"/>
    </location>
</feature>
<dbReference type="EMBL" id="SEKV01000054">
    <property type="protein sequence ID" value="TFY67408.1"/>
    <property type="molecule type" value="Genomic_DNA"/>
</dbReference>
<gene>
    <name evidence="4" type="ORF">EVJ58_g1642</name>
</gene>
<dbReference type="Gene3D" id="1.20.58.120">
    <property type="entry name" value="BAG domain"/>
    <property type="match status" value="1"/>
</dbReference>
<dbReference type="AlphaFoldDB" id="A0A4Y9Z0H1"/>
<feature type="coiled-coil region" evidence="1">
    <location>
        <begin position="112"/>
        <end position="164"/>
    </location>
</feature>
<feature type="compositionally biased region" description="Basic residues" evidence="2">
    <location>
        <begin position="205"/>
        <end position="219"/>
    </location>
</feature>
<feature type="compositionally biased region" description="Basic and acidic residues" evidence="2">
    <location>
        <begin position="799"/>
        <end position="812"/>
    </location>
</feature>
<evidence type="ECO:0000313" key="4">
    <source>
        <dbReference type="EMBL" id="TFY67408.1"/>
    </source>
</evidence>
<dbReference type="STRING" id="34475.A0A4Y9Z0H1"/>
<dbReference type="GO" id="GO:0051087">
    <property type="term" value="F:protein-folding chaperone binding"/>
    <property type="evidence" value="ECO:0007669"/>
    <property type="project" value="InterPro"/>
</dbReference>
<feature type="region of interest" description="Disordered" evidence="2">
    <location>
        <begin position="485"/>
        <end position="539"/>
    </location>
</feature>
<reference evidence="4 5" key="1">
    <citation type="submission" date="2019-01" db="EMBL/GenBank/DDBJ databases">
        <title>Genome sequencing of the rare red list fungi Fomitopsis rosea.</title>
        <authorList>
            <person name="Buettner E."/>
            <person name="Kellner H."/>
        </authorList>
    </citation>
    <scope>NUCLEOTIDE SEQUENCE [LARGE SCALE GENOMIC DNA]</scope>
    <source>
        <strain evidence="4 5">DSM 105464</strain>
    </source>
</reference>
<feature type="region of interest" description="Disordered" evidence="2">
    <location>
        <begin position="171"/>
        <end position="295"/>
    </location>
</feature>
<dbReference type="Proteomes" id="UP000298390">
    <property type="component" value="Unassembled WGS sequence"/>
</dbReference>